<reference evidence="2 3" key="1">
    <citation type="submission" date="2018-02" db="EMBL/GenBank/DDBJ databases">
        <authorList>
            <person name="Moore K."/>
            <person name="Momper L."/>
        </authorList>
    </citation>
    <scope>NUCLEOTIDE SEQUENCE [LARGE SCALE GENOMIC DNA]</scope>
    <source>
        <strain evidence="2 3">CCALA 015</strain>
    </source>
</reference>
<dbReference type="InterPro" id="IPR050397">
    <property type="entry name" value="Env_Response_Regulators"/>
</dbReference>
<dbReference type="PANTHER" id="PTHR24567">
    <property type="entry name" value="CRP FAMILY TRANSCRIPTIONAL REGULATORY PROTEIN"/>
    <property type="match status" value="1"/>
</dbReference>
<sequence>MTPQSSGALTTMRLLAQGRDLRTVAPGEVIFQAGELGNSVVGILEGEVRIDWAGGRESERLGPGSTFGVGALLDAPHLRFGTATAQLDAQLLEMKREEFLFALQELPMFALEMLHGLEERLGDLKRASGELSGPPPA</sequence>
<evidence type="ECO:0000259" key="1">
    <source>
        <dbReference type="PROSITE" id="PS50042"/>
    </source>
</evidence>
<gene>
    <name evidence="2" type="ORF">C7B81_13510</name>
</gene>
<dbReference type="CDD" id="cd00038">
    <property type="entry name" value="CAP_ED"/>
    <property type="match status" value="1"/>
</dbReference>
<reference evidence="2 3" key="2">
    <citation type="submission" date="2018-03" db="EMBL/GenBank/DDBJ databases">
        <title>The ancient ancestry and fast evolution of plastids.</title>
        <authorList>
            <person name="Moore K.R."/>
            <person name="Magnabosco C."/>
            <person name="Momper L."/>
            <person name="Gold D.A."/>
            <person name="Bosak T."/>
            <person name="Fournier G.P."/>
        </authorList>
    </citation>
    <scope>NUCLEOTIDE SEQUENCE [LARGE SCALE GENOMIC DNA]</scope>
    <source>
        <strain evidence="2 3">CCALA 015</strain>
    </source>
</reference>
<evidence type="ECO:0000313" key="2">
    <source>
        <dbReference type="EMBL" id="PSB36593.1"/>
    </source>
</evidence>
<dbReference type="InterPro" id="IPR000595">
    <property type="entry name" value="cNMP-bd_dom"/>
</dbReference>
<dbReference type="InterPro" id="IPR018490">
    <property type="entry name" value="cNMP-bd_dom_sf"/>
</dbReference>
<evidence type="ECO:0000313" key="3">
    <source>
        <dbReference type="Proteomes" id="UP000238218"/>
    </source>
</evidence>
<dbReference type="InterPro" id="IPR014710">
    <property type="entry name" value="RmlC-like_jellyroll"/>
</dbReference>
<dbReference type="RefSeq" id="WP_106222573.1">
    <property type="nucleotide sequence ID" value="NZ_PVWP01000009.1"/>
</dbReference>
<keyword evidence="3" id="KW-1185">Reference proteome</keyword>
<dbReference type="Gene3D" id="2.60.120.10">
    <property type="entry name" value="Jelly Rolls"/>
    <property type="match status" value="1"/>
</dbReference>
<dbReference type="Proteomes" id="UP000238218">
    <property type="component" value="Unassembled WGS sequence"/>
</dbReference>
<dbReference type="SMART" id="SM00100">
    <property type="entry name" value="cNMP"/>
    <property type="match status" value="1"/>
</dbReference>
<comment type="caution">
    <text evidence="2">The sequence shown here is derived from an EMBL/GenBank/DDBJ whole genome shotgun (WGS) entry which is preliminary data.</text>
</comment>
<feature type="domain" description="Cyclic nucleotide-binding" evidence="1">
    <location>
        <begin position="22"/>
        <end position="99"/>
    </location>
</feature>
<name>A0ABX5F8G7_9CHRO</name>
<dbReference type="EMBL" id="PVWP01000009">
    <property type="protein sequence ID" value="PSB36593.1"/>
    <property type="molecule type" value="Genomic_DNA"/>
</dbReference>
<protein>
    <submittedName>
        <fullName evidence="2">cAMP-binding protein</fullName>
    </submittedName>
</protein>
<dbReference type="Pfam" id="PF00027">
    <property type="entry name" value="cNMP_binding"/>
    <property type="match status" value="1"/>
</dbReference>
<dbReference type="PROSITE" id="PS50042">
    <property type="entry name" value="CNMP_BINDING_3"/>
    <property type="match status" value="1"/>
</dbReference>
<organism evidence="2 3">
    <name type="scientific">Aphanothece cf. minutissima CCALA 015</name>
    <dbReference type="NCBI Taxonomy" id="2107695"/>
    <lineage>
        <taxon>Bacteria</taxon>
        <taxon>Bacillati</taxon>
        <taxon>Cyanobacteriota</taxon>
        <taxon>Cyanophyceae</taxon>
        <taxon>Oscillatoriophycideae</taxon>
        <taxon>Chroococcales</taxon>
        <taxon>Aphanothecaceae</taxon>
        <taxon>Aphanothece</taxon>
    </lineage>
</organism>
<accession>A0ABX5F8G7</accession>
<dbReference type="PANTHER" id="PTHR24567:SF74">
    <property type="entry name" value="HTH-TYPE TRANSCRIPTIONAL REGULATOR ARCR"/>
    <property type="match status" value="1"/>
</dbReference>
<dbReference type="SUPFAM" id="SSF51206">
    <property type="entry name" value="cAMP-binding domain-like"/>
    <property type="match status" value="1"/>
</dbReference>
<proteinExistence type="predicted"/>